<evidence type="ECO:0000313" key="1">
    <source>
        <dbReference type="EMBL" id="KPA83372.1"/>
    </source>
</evidence>
<proteinExistence type="predicted"/>
<protein>
    <submittedName>
        <fullName evidence="1">Uncharacterized protein</fullName>
    </submittedName>
</protein>
<dbReference type="Proteomes" id="UP000037923">
    <property type="component" value="Unassembled WGS sequence"/>
</dbReference>
<dbReference type="VEuPathDB" id="TriTrypDB:LpyrH10_04_5680"/>
<dbReference type="AlphaFoldDB" id="A0A0N0DXU9"/>
<name>A0A0N0DXU9_LEPPY</name>
<dbReference type="OrthoDB" id="276720at2759"/>
<gene>
    <name evidence="1" type="ORF">ABB37_03018</name>
</gene>
<comment type="caution">
    <text evidence="1">The sequence shown here is derived from an EMBL/GenBank/DDBJ whole genome shotgun (WGS) entry which is preliminary data.</text>
</comment>
<reference evidence="1 2" key="1">
    <citation type="submission" date="2015-07" db="EMBL/GenBank/DDBJ databases">
        <title>High-quality genome of monoxenous trypanosomatid Leptomonas pyrrhocoris.</title>
        <authorList>
            <person name="Flegontov P."/>
            <person name="Butenko A."/>
            <person name="Firsov S."/>
            <person name="Vlcek C."/>
            <person name="Logacheva M.D."/>
            <person name="Field M."/>
            <person name="Filatov D."/>
            <person name="Flegontova O."/>
            <person name="Gerasimov E."/>
            <person name="Jackson A.P."/>
            <person name="Kelly S."/>
            <person name="Opperdoes F."/>
            <person name="O'Reilly A."/>
            <person name="Votypka J."/>
            <person name="Yurchenko V."/>
            <person name="Lukes J."/>
        </authorList>
    </citation>
    <scope>NUCLEOTIDE SEQUENCE [LARGE SCALE GENOMIC DNA]</scope>
    <source>
        <strain evidence="1">H10</strain>
    </source>
</reference>
<keyword evidence="2" id="KW-1185">Reference proteome</keyword>
<accession>A0A0N0DXU9</accession>
<evidence type="ECO:0000313" key="2">
    <source>
        <dbReference type="Proteomes" id="UP000037923"/>
    </source>
</evidence>
<organism evidence="1 2">
    <name type="scientific">Leptomonas pyrrhocoris</name>
    <name type="common">Firebug parasite</name>
    <dbReference type="NCBI Taxonomy" id="157538"/>
    <lineage>
        <taxon>Eukaryota</taxon>
        <taxon>Discoba</taxon>
        <taxon>Euglenozoa</taxon>
        <taxon>Kinetoplastea</taxon>
        <taxon>Metakinetoplastina</taxon>
        <taxon>Trypanosomatida</taxon>
        <taxon>Trypanosomatidae</taxon>
        <taxon>Leishmaniinae</taxon>
        <taxon>Leptomonas</taxon>
    </lineage>
</organism>
<dbReference type="RefSeq" id="XP_015661811.1">
    <property type="nucleotide sequence ID" value="XM_015800209.1"/>
</dbReference>
<dbReference type="GeneID" id="26903309"/>
<sequence>MNAIGSAFPLLTRRAGQQVNTGAAALSTRLCAVTQAGLPVLRSQLQDVLHESFVLADDGLHCTLSVGPDLSIPLTIVGTCAAHGGDDEYSGDDNIVVHSAGLPGGFVVSRQELLCSRARITPRAPGTSSVASAPQPSLGSVSLMEAVNAHFAREKRANRGVLDAFYTRARRRHFSLGGMAQLLHRGSQLHLDALLLNFPYHCGAAHATKRYLDITPEVTNVFGAQMRHGAKVLSRYGIAVGVGVVDRMSSMQSPAMLWHPSGAPAACLAPLLHGCALLSVGTVSLDYNGPVPGSALTQREDPRRYMKLTSQGCYDDSVWLTEGLFGVKPGSAWPPVSEEGASRAAGPSPPSHEVVGVGYNEEIAEMELLIRDGFTGEVVAAADV</sequence>
<dbReference type="EMBL" id="LGTL01000004">
    <property type="protein sequence ID" value="KPA83372.1"/>
    <property type="molecule type" value="Genomic_DNA"/>
</dbReference>
<dbReference type="OMA" id="TPALMWH"/>